<protein>
    <submittedName>
        <fullName evidence="2">Uncharacterized protein</fullName>
    </submittedName>
</protein>
<keyword evidence="3" id="KW-1185">Reference proteome</keyword>
<organism evidence="2 3">
    <name type="scientific">Bos mutus</name>
    <name type="common">wild yak</name>
    <dbReference type="NCBI Taxonomy" id="72004"/>
    <lineage>
        <taxon>Eukaryota</taxon>
        <taxon>Metazoa</taxon>
        <taxon>Chordata</taxon>
        <taxon>Craniata</taxon>
        <taxon>Vertebrata</taxon>
        <taxon>Euteleostomi</taxon>
        <taxon>Mammalia</taxon>
        <taxon>Eutheria</taxon>
        <taxon>Laurasiatheria</taxon>
        <taxon>Artiodactyla</taxon>
        <taxon>Ruminantia</taxon>
        <taxon>Pecora</taxon>
        <taxon>Bovidae</taxon>
        <taxon>Bovinae</taxon>
        <taxon>Bos</taxon>
    </lineage>
</organism>
<dbReference type="AlphaFoldDB" id="A0A6B0SI15"/>
<gene>
    <name evidence="2" type="ORF">E5288_WYG009463</name>
</gene>
<accession>A0A6B0SI15</accession>
<dbReference type="EMBL" id="VBQZ03000242">
    <property type="protein sequence ID" value="MXQ98473.1"/>
    <property type="molecule type" value="Genomic_DNA"/>
</dbReference>
<reference evidence="2" key="1">
    <citation type="submission" date="2019-10" db="EMBL/GenBank/DDBJ databases">
        <title>The sequence and de novo assembly of the wild yak genome.</title>
        <authorList>
            <person name="Liu Y."/>
        </authorList>
    </citation>
    <scope>NUCLEOTIDE SEQUENCE [LARGE SCALE GENOMIC DNA]</scope>
    <source>
        <strain evidence="2">WY2019</strain>
    </source>
</reference>
<comment type="caution">
    <text evidence="2">The sequence shown here is derived from an EMBL/GenBank/DDBJ whole genome shotgun (WGS) entry which is preliminary data.</text>
</comment>
<evidence type="ECO:0000313" key="2">
    <source>
        <dbReference type="EMBL" id="MXQ98473.1"/>
    </source>
</evidence>
<evidence type="ECO:0000313" key="3">
    <source>
        <dbReference type="Proteomes" id="UP000322234"/>
    </source>
</evidence>
<name>A0A6B0SI15_9CETA</name>
<feature type="compositionally biased region" description="Basic and acidic residues" evidence="1">
    <location>
        <begin position="82"/>
        <end position="94"/>
    </location>
</feature>
<feature type="compositionally biased region" description="Polar residues" evidence="1">
    <location>
        <begin position="66"/>
        <end position="79"/>
    </location>
</feature>
<feature type="compositionally biased region" description="Basic and acidic residues" evidence="1">
    <location>
        <begin position="117"/>
        <end position="131"/>
    </location>
</feature>
<sequence>MHPYGLDYGCAARREVDEHPPHQEGERFWGLRRVHKQSLWERCRHWLRPTPRPRKASGPLPEGTERAQSQAATELSTLDSDPEPRESLPLRQQEDLGPTTAEHRSEEDGSVQVRQSGVERRAGKSQDTEHMDTVTGLSGLLLRHHVVFTPDIWPQRDYIHIGPRAAGLVLGPAGVKEPGDERGGTKPDGILHSISDHCSESLDSRAPTGLTGGMDQLTRNSHMIRPQRDYIHIGPRAAGLVLGPAGVKEPGDERGGTKPDGILHSISDHCSESLDSRAPTGLTGGMDQLTRNSHMIRLSCYSHDNPKTGRKPFASAQLSATCRLLCSLLVSLAVMNGATPIEAFSLFVGQMLTHVYQSNGWVSAP</sequence>
<dbReference type="Proteomes" id="UP000322234">
    <property type="component" value="Unassembled WGS sequence"/>
</dbReference>
<feature type="region of interest" description="Disordered" evidence="1">
    <location>
        <begin position="49"/>
        <end position="131"/>
    </location>
</feature>
<proteinExistence type="predicted"/>
<evidence type="ECO:0000256" key="1">
    <source>
        <dbReference type="SAM" id="MobiDB-lite"/>
    </source>
</evidence>